<keyword evidence="1 2" id="KW-0812">Transmembrane</keyword>
<name>T1AZA3_9ZZZZ</name>
<gene>
    <name evidence="2" type="ORF">B1A_09631</name>
</gene>
<protein>
    <submittedName>
        <fullName evidence="2">Transmembrane protein</fullName>
    </submittedName>
</protein>
<reference evidence="2" key="2">
    <citation type="journal article" date="2014" name="ISME J.">
        <title>Microbial stratification in low pH oxic and suboxic macroscopic growths along an acid mine drainage.</title>
        <authorList>
            <person name="Mendez-Garcia C."/>
            <person name="Mesa V."/>
            <person name="Sprenger R.R."/>
            <person name="Richter M."/>
            <person name="Diez M.S."/>
            <person name="Solano J."/>
            <person name="Bargiela R."/>
            <person name="Golyshina O.V."/>
            <person name="Manteca A."/>
            <person name="Ramos J.L."/>
            <person name="Gallego J.R."/>
            <person name="Llorente I."/>
            <person name="Martins Dos Santos V.A."/>
            <person name="Jensen O.N."/>
            <person name="Pelaez A.I."/>
            <person name="Sanchez J."/>
            <person name="Ferrer M."/>
        </authorList>
    </citation>
    <scope>NUCLEOTIDE SEQUENCE</scope>
</reference>
<dbReference type="InterPro" id="IPR031617">
    <property type="entry name" value="PelG"/>
</dbReference>
<evidence type="ECO:0000256" key="1">
    <source>
        <dbReference type="SAM" id="Phobius"/>
    </source>
</evidence>
<reference evidence="2" key="1">
    <citation type="submission" date="2013-08" db="EMBL/GenBank/DDBJ databases">
        <authorList>
            <person name="Mendez C."/>
            <person name="Richter M."/>
            <person name="Ferrer M."/>
            <person name="Sanchez J."/>
        </authorList>
    </citation>
    <scope>NUCLEOTIDE SEQUENCE</scope>
</reference>
<feature type="transmembrane region" description="Helical" evidence="1">
    <location>
        <begin position="26"/>
        <end position="44"/>
    </location>
</feature>
<organism evidence="2">
    <name type="scientific">mine drainage metagenome</name>
    <dbReference type="NCBI Taxonomy" id="410659"/>
    <lineage>
        <taxon>unclassified sequences</taxon>
        <taxon>metagenomes</taxon>
        <taxon>ecological metagenomes</taxon>
    </lineage>
</organism>
<sequence length="117" mass="13129">VTVLLSFAFVHQLLHLLGYPQSYARIFQFDVIGVSLQLLMMSMLNVYQYLDLRGRGVLLSGVFLIGNVVLTYLSLRAGPFFYGLGFLSALFVSDLIGLALLTSDLERIDFTTFVRAR</sequence>
<comment type="caution">
    <text evidence="2">The sequence shown here is derived from an EMBL/GenBank/DDBJ whole genome shotgun (WGS) entry which is preliminary data.</text>
</comment>
<feature type="transmembrane region" description="Helical" evidence="1">
    <location>
        <begin position="56"/>
        <end position="75"/>
    </location>
</feature>
<evidence type="ECO:0000313" key="2">
    <source>
        <dbReference type="EMBL" id="EQD61668.1"/>
    </source>
</evidence>
<feature type="transmembrane region" description="Helical" evidence="1">
    <location>
        <begin position="81"/>
        <end position="101"/>
    </location>
</feature>
<keyword evidence="1" id="KW-0472">Membrane</keyword>
<dbReference type="Pfam" id="PF16933">
    <property type="entry name" value="PelG"/>
    <property type="match status" value="1"/>
</dbReference>
<keyword evidence="1" id="KW-1133">Transmembrane helix</keyword>
<feature type="non-terminal residue" evidence="2">
    <location>
        <position position="1"/>
    </location>
</feature>
<accession>T1AZA3</accession>
<dbReference type="AlphaFoldDB" id="T1AZA3"/>
<proteinExistence type="predicted"/>
<dbReference type="EMBL" id="AUZX01006867">
    <property type="protein sequence ID" value="EQD61668.1"/>
    <property type="molecule type" value="Genomic_DNA"/>
</dbReference>